<evidence type="ECO:0000256" key="4">
    <source>
        <dbReference type="ARBA" id="ARBA00023002"/>
    </source>
</evidence>
<dbReference type="Gene3D" id="2.40.110.10">
    <property type="entry name" value="Butyryl-CoA Dehydrogenase, subunit A, domain 2"/>
    <property type="match status" value="1"/>
</dbReference>
<dbReference type="InterPro" id="IPR006091">
    <property type="entry name" value="Acyl-CoA_Oxase/DH_mid-dom"/>
</dbReference>
<dbReference type="InterPro" id="IPR009100">
    <property type="entry name" value="AcylCoA_DH/oxidase_NM_dom_sf"/>
</dbReference>
<keyword evidence="4" id="KW-0560">Oxidoreductase</keyword>
<evidence type="ECO:0008006" key="8">
    <source>
        <dbReference type="Google" id="ProtNLM"/>
    </source>
</evidence>
<feature type="domain" description="Acyl-CoA dehydrogenase/oxidase N-terminal" evidence="6">
    <location>
        <begin position="7"/>
        <end position="119"/>
    </location>
</feature>
<organism evidence="7">
    <name type="scientific">marine metagenome</name>
    <dbReference type="NCBI Taxonomy" id="408172"/>
    <lineage>
        <taxon>unclassified sequences</taxon>
        <taxon>metagenomes</taxon>
        <taxon>ecological metagenomes</taxon>
    </lineage>
</organism>
<dbReference type="InterPro" id="IPR013786">
    <property type="entry name" value="AcylCoA_DH/ox_N"/>
</dbReference>
<evidence type="ECO:0000259" key="6">
    <source>
        <dbReference type="Pfam" id="PF02771"/>
    </source>
</evidence>
<reference evidence="7" key="1">
    <citation type="submission" date="2018-05" db="EMBL/GenBank/DDBJ databases">
        <authorList>
            <person name="Lanie J.A."/>
            <person name="Ng W.-L."/>
            <person name="Kazmierczak K.M."/>
            <person name="Andrzejewski T.M."/>
            <person name="Davidsen T.M."/>
            <person name="Wayne K.J."/>
            <person name="Tettelin H."/>
            <person name="Glass J.I."/>
            <person name="Rusch D."/>
            <person name="Podicherti R."/>
            <person name="Tsui H.-C.T."/>
            <person name="Winkler M.E."/>
        </authorList>
    </citation>
    <scope>NUCLEOTIDE SEQUENCE</scope>
</reference>
<dbReference type="InterPro" id="IPR046373">
    <property type="entry name" value="Acyl-CoA_Oxase/DH_mid-dom_sf"/>
</dbReference>
<feature type="domain" description="Acyl-CoA oxidase/dehydrogenase middle" evidence="5">
    <location>
        <begin position="125"/>
        <end position="219"/>
    </location>
</feature>
<evidence type="ECO:0000256" key="2">
    <source>
        <dbReference type="ARBA" id="ARBA00022630"/>
    </source>
</evidence>
<dbReference type="Pfam" id="PF02770">
    <property type="entry name" value="Acyl-CoA_dh_M"/>
    <property type="match status" value="1"/>
</dbReference>
<evidence type="ECO:0000256" key="1">
    <source>
        <dbReference type="ARBA" id="ARBA00001974"/>
    </source>
</evidence>
<keyword evidence="2" id="KW-0285">Flavoprotein</keyword>
<evidence type="ECO:0000259" key="5">
    <source>
        <dbReference type="Pfam" id="PF02770"/>
    </source>
</evidence>
<comment type="cofactor">
    <cofactor evidence="1">
        <name>FAD</name>
        <dbReference type="ChEBI" id="CHEBI:57692"/>
    </cofactor>
</comment>
<protein>
    <recommendedName>
        <fullName evidence="8">Acyl-CoA dehydrogenase/oxidase N-terminal domain-containing protein</fullName>
    </recommendedName>
</protein>
<dbReference type="Gene3D" id="1.10.540.10">
    <property type="entry name" value="Acyl-CoA dehydrogenase/oxidase, N-terminal domain"/>
    <property type="match status" value="1"/>
</dbReference>
<dbReference type="FunFam" id="2.40.110.10:FF:000011">
    <property type="entry name" value="Acyl-CoA dehydrogenase FadE34"/>
    <property type="match status" value="1"/>
</dbReference>
<dbReference type="InterPro" id="IPR037069">
    <property type="entry name" value="AcylCoA_DH/ox_N_sf"/>
</dbReference>
<dbReference type="GO" id="GO:0016627">
    <property type="term" value="F:oxidoreductase activity, acting on the CH-CH group of donors"/>
    <property type="evidence" value="ECO:0007669"/>
    <property type="project" value="InterPro"/>
</dbReference>
<name>A0A382HQW7_9ZZZZ</name>
<dbReference type="PANTHER" id="PTHR43292">
    <property type="entry name" value="ACYL-COA DEHYDROGENASE"/>
    <property type="match status" value="1"/>
</dbReference>
<dbReference type="AlphaFoldDB" id="A0A382HQW7"/>
<dbReference type="GO" id="GO:0050660">
    <property type="term" value="F:flavin adenine dinucleotide binding"/>
    <property type="evidence" value="ECO:0007669"/>
    <property type="project" value="InterPro"/>
</dbReference>
<dbReference type="GO" id="GO:0005886">
    <property type="term" value="C:plasma membrane"/>
    <property type="evidence" value="ECO:0007669"/>
    <property type="project" value="TreeGrafter"/>
</dbReference>
<dbReference type="InterPro" id="IPR052161">
    <property type="entry name" value="Mycobact_Acyl-CoA_DH"/>
</dbReference>
<gene>
    <name evidence="7" type="ORF">METZ01_LOCUS242648</name>
</gene>
<dbReference type="Pfam" id="PF02771">
    <property type="entry name" value="Acyl-CoA_dh_N"/>
    <property type="match status" value="1"/>
</dbReference>
<dbReference type="EMBL" id="UINC01062817">
    <property type="protein sequence ID" value="SVB89794.1"/>
    <property type="molecule type" value="Genomic_DNA"/>
</dbReference>
<evidence type="ECO:0000256" key="3">
    <source>
        <dbReference type="ARBA" id="ARBA00022827"/>
    </source>
</evidence>
<proteinExistence type="predicted"/>
<dbReference type="PANTHER" id="PTHR43292:SF3">
    <property type="entry name" value="ACYL-COA DEHYDROGENASE FADE29"/>
    <property type="match status" value="1"/>
</dbReference>
<dbReference type="SUPFAM" id="SSF56645">
    <property type="entry name" value="Acyl-CoA dehydrogenase NM domain-like"/>
    <property type="match status" value="1"/>
</dbReference>
<sequence length="242" mass="27472">MNLTFSKEDLDFQKEVQIFLETKYPIDIKAKQDKGLPLDREDVIKWQKLLAKKGWFAVNWPKEYGGTDWSPTKKYILQNELAASNTPVLIPFGVNMCGPVVYTFGTNIQKEKYLPGILNSDVWWCQGYSEPGSGSDLASLQTKAELKGNHYIVNGAKTWTTLAQHADWIFCLVRTETTQIKQEGISFLLINMETPGIDLKPIVTMDGSHEVNMVYFDNVEVPKENLIGEEGQGWDIAKFLLM</sequence>
<evidence type="ECO:0000313" key="7">
    <source>
        <dbReference type="EMBL" id="SVB89794.1"/>
    </source>
</evidence>
<accession>A0A382HQW7</accession>
<feature type="non-terminal residue" evidence="7">
    <location>
        <position position="242"/>
    </location>
</feature>
<keyword evidence="3" id="KW-0274">FAD</keyword>